<dbReference type="InterPro" id="IPR052718">
    <property type="entry name" value="NmrA-type_oxidoreductase"/>
</dbReference>
<dbReference type="EMBL" id="CAMGZC010000229">
    <property type="protein sequence ID" value="CAI0645276.1"/>
    <property type="molecule type" value="Genomic_DNA"/>
</dbReference>
<gene>
    <name evidence="2" type="ORF">CGXH109_LOCUS43746</name>
</gene>
<sequence>MAPSMQQKIGIFPASGGIGGGTVKHILNRLSPKDLVFIARHPEKLASEAALGAEVRRANYDDDATVQVAFRGITTLFLISYASVEHEHRVERHKLAIDAAIASGVEYIFYGSLGFAGSESNKETVAHVMKPHLDTERYLEDCRKSHPGFDFTIIREGLYTESYPLYTAFFDPAQPRSEVKIPHDGSGPGIAWVKREELGEGTAELILRYVRDQKGFAYRSKTVLLSGNESLTLSETVKILSEIANVPVTIKQVSDDEFATQPQVPSNFTYRGVDYSKEWASSFEAFRRGEAASASPLLSELLGREPEEFETTVRNSIFASMPTSTISGVDLANLGPLTTTWTAPTSCASATPSVQLAYATNYKDGVAVWWDNCDVRTDIYDECMPSAPPANREWASRQAELNPQRLDF</sequence>
<protein>
    <recommendedName>
        <fullName evidence="1">NmrA-like domain-containing protein</fullName>
    </recommendedName>
</protein>
<comment type="caution">
    <text evidence="2">The sequence shown here is derived from an EMBL/GenBank/DDBJ whole genome shotgun (WGS) entry which is preliminary data.</text>
</comment>
<evidence type="ECO:0000313" key="3">
    <source>
        <dbReference type="Proteomes" id="UP001152533"/>
    </source>
</evidence>
<evidence type="ECO:0000259" key="1">
    <source>
        <dbReference type="Pfam" id="PF05368"/>
    </source>
</evidence>
<dbReference type="Proteomes" id="UP001152533">
    <property type="component" value="Unassembled WGS sequence"/>
</dbReference>
<dbReference type="PANTHER" id="PTHR47129:SF1">
    <property type="entry name" value="NMRA-LIKE DOMAIN-CONTAINING PROTEIN"/>
    <property type="match status" value="1"/>
</dbReference>
<dbReference type="InterPro" id="IPR008030">
    <property type="entry name" value="NmrA-like"/>
</dbReference>
<dbReference type="AlphaFoldDB" id="A0A9W4RQ50"/>
<dbReference type="InterPro" id="IPR036291">
    <property type="entry name" value="NAD(P)-bd_dom_sf"/>
</dbReference>
<dbReference type="Gene3D" id="3.40.50.720">
    <property type="entry name" value="NAD(P)-binding Rossmann-like Domain"/>
    <property type="match status" value="1"/>
</dbReference>
<dbReference type="SUPFAM" id="SSF51735">
    <property type="entry name" value="NAD(P)-binding Rossmann-fold domains"/>
    <property type="match status" value="1"/>
</dbReference>
<accession>A0A9W4RQ50</accession>
<feature type="domain" description="NmrA-like" evidence="1">
    <location>
        <begin position="5"/>
        <end position="260"/>
    </location>
</feature>
<organism evidence="2 3">
    <name type="scientific">Colletotrichum noveboracense</name>
    <dbReference type="NCBI Taxonomy" id="2664923"/>
    <lineage>
        <taxon>Eukaryota</taxon>
        <taxon>Fungi</taxon>
        <taxon>Dikarya</taxon>
        <taxon>Ascomycota</taxon>
        <taxon>Pezizomycotina</taxon>
        <taxon>Sordariomycetes</taxon>
        <taxon>Hypocreomycetidae</taxon>
        <taxon>Glomerellales</taxon>
        <taxon>Glomerellaceae</taxon>
        <taxon>Colletotrichum</taxon>
        <taxon>Colletotrichum gloeosporioides species complex</taxon>
    </lineage>
</organism>
<reference evidence="2" key="1">
    <citation type="submission" date="2022-08" db="EMBL/GenBank/DDBJ databases">
        <authorList>
            <person name="Giroux E."/>
            <person name="Giroux E."/>
        </authorList>
    </citation>
    <scope>NUCLEOTIDE SEQUENCE</scope>
    <source>
        <strain evidence="2">H1091258</strain>
    </source>
</reference>
<proteinExistence type="predicted"/>
<name>A0A9W4RQ50_9PEZI</name>
<dbReference type="Gene3D" id="3.90.25.10">
    <property type="entry name" value="UDP-galactose 4-epimerase, domain 1"/>
    <property type="match status" value="1"/>
</dbReference>
<dbReference type="Pfam" id="PF05368">
    <property type="entry name" value="NmrA"/>
    <property type="match status" value="1"/>
</dbReference>
<dbReference type="PANTHER" id="PTHR47129">
    <property type="entry name" value="QUINONE OXIDOREDUCTASE 2"/>
    <property type="match status" value="1"/>
</dbReference>
<keyword evidence="3" id="KW-1185">Reference proteome</keyword>
<evidence type="ECO:0000313" key="2">
    <source>
        <dbReference type="EMBL" id="CAI0645276.1"/>
    </source>
</evidence>